<dbReference type="Pfam" id="PF03975">
    <property type="entry name" value="CheD"/>
    <property type="match status" value="1"/>
</dbReference>
<dbReference type="InterPro" id="IPR038592">
    <property type="entry name" value="CheD-like_sf"/>
</dbReference>
<evidence type="ECO:0000256" key="2">
    <source>
        <dbReference type="ARBA" id="ARBA00022801"/>
    </source>
</evidence>
<dbReference type="eggNOG" id="COG1871">
    <property type="taxonomic scope" value="Bacteria"/>
</dbReference>
<dbReference type="GO" id="GO:0006935">
    <property type="term" value="P:chemotaxis"/>
    <property type="evidence" value="ECO:0007669"/>
    <property type="project" value="UniProtKB-UniRule"/>
</dbReference>
<comment type="function">
    <text evidence="3">Probably deamidates glutamine residues to glutamate on methyl-accepting chemotaxis receptors (MCPs), playing an important role in chemotaxis.</text>
</comment>
<dbReference type="HOGENOM" id="CLU_087854_2_0_9"/>
<reference evidence="4 5" key="1">
    <citation type="journal article" date="2010" name="Stand. Genomic Sci.">
        <title>Complete genome sequence of Acetohalobium arabaticum type strain (Z-7288).</title>
        <authorList>
            <person name="Sikorski J."/>
            <person name="Lapidus A."/>
            <person name="Chertkov O."/>
            <person name="Lucas S."/>
            <person name="Copeland A."/>
            <person name="Glavina Del Rio T."/>
            <person name="Nolan M."/>
            <person name="Tice H."/>
            <person name="Cheng J.F."/>
            <person name="Han C."/>
            <person name="Brambilla E."/>
            <person name="Pitluck S."/>
            <person name="Liolios K."/>
            <person name="Ivanova N."/>
            <person name="Mavromatis K."/>
            <person name="Mikhailova N."/>
            <person name="Pati A."/>
            <person name="Bruce D."/>
            <person name="Detter C."/>
            <person name="Tapia R."/>
            <person name="Goodwin L."/>
            <person name="Chen A."/>
            <person name="Palaniappan K."/>
            <person name="Land M."/>
            <person name="Hauser L."/>
            <person name="Chang Y.J."/>
            <person name="Jeffries C.D."/>
            <person name="Rohde M."/>
            <person name="Goker M."/>
            <person name="Spring S."/>
            <person name="Woyke T."/>
            <person name="Bristow J."/>
            <person name="Eisen J.A."/>
            <person name="Markowitz V."/>
            <person name="Hugenholtz P."/>
            <person name="Kyrpides N.C."/>
            <person name="Klenk H.P."/>
        </authorList>
    </citation>
    <scope>NUCLEOTIDE SEQUENCE [LARGE SCALE GENOMIC DNA]</scope>
    <source>
        <strain evidence="5">ATCC 49924 / DSM 5501 / Z-7288</strain>
    </source>
</reference>
<dbReference type="SUPFAM" id="SSF64438">
    <property type="entry name" value="CNF1/YfiH-like putative cysteine hydrolases"/>
    <property type="match status" value="1"/>
</dbReference>
<dbReference type="KEGG" id="aar:Acear_1619"/>
<dbReference type="OrthoDB" id="9807202at2"/>
<dbReference type="CDD" id="cd16352">
    <property type="entry name" value="CheD"/>
    <property type="match status" value="1"/>
</dbReference>
<dbReference type="PANTHER" id="PTHR35147">
    <property type="entry name" value="CHEMORECEPTOR GLUTAMINE DEAMIDASE CHED-RELATED"/>
    <property type="match status" value="1"/>
</dbReference>
<proteinExistence type="inferred from homology"/>
<dbReference type="PANTHER" id="PTHR35147:SF1">
    <property type="entry name" value="CHEMORECEPTOR GLUTAMINE DEAMIDASE CHED-RELATED"/>
    <property type="match status" value="1"/>
</dbReference>
<evidence type="ECO:0000313" key="5">
    <source>
        <dbReference type="Proteomes" id="UP000001661"/>
    </source>
</evidence>
<evidence type="ECO:0000313" key="4">
    <source>
        <dbReference type="EMBL" id="ADL13125.1"/>
    </source>
</evidence>
<comment type="catalytic activity">
    <reaction evidence="3">
        <text>L-glutaminyl-[protein] + H2O = L-glutamyl-[protein] + NH4(+)</text>
        <dbReference type="Rhea" id="RHEA:16441"/>
        <dbReference type="Rhea" id="RHEA-COMP:10207"/>
        <dbReference type="Rhea" id="RHEA-COMP:10208"/>
        <dbReference type="ChEBI" id="CHEBI:15377"/>
        <dbReference type="ChEBI" id="CHEBI:28938"/>
        <dbReference type="ChEBI" id="CHEBI:29973"/>
        <dbReference type="ChEBI" id="CHEBI:30011"/>
        <dbReference type="EC" id="3.5.1.44"/>
    </reaction>
</comment>
<keyword evidence="1 3" id="KW-0145">Chemotaxis</keyword>
<organism evidence="4 5">
    <name type="scientific">Acetohalobium arabaticum (strain ATCC 49924 / DSM 5501 / Z-7288)</name>
    <dbReference type="NCBI Taxonomy" id="574087"/>
    <lineage>
        <taxon>Bacteria</taxon>
        <taxon>Bacillati</taxon>
        <taxon>Bacillota</taxon>
        <taxon>Clostridia</taxon>
        <taxon>Halanaerobiales</taxon>
        <taxon>Halobacteroidaceae</taxon>
        <taxon>Acetohalobium</taxon>
    </lineage>
</organism>
<dbReference type="RefSeq" id="WP_013278570.1">
    <property type="nucleotide sequence ID" value="NC_014378.1"/>
</dbReference>
<keyword evidence="2 3" id="KW-0378">Hydrolase</keyword>
<protein>
    <recommendedName>
        <fullName evidence="3">Probable chemoreceptor glutamine deamidase CheD</fullName>
        <ecNumber evidence="3">3.5.1.44</ecNumber>
    </recommendedName>
</protein>
<gene>
    <name evidence="3" type="primary">cheD</name>
    <name evidence="4" type="ordered locus">Acear_1619</name>
</gene>
<dbReference type="EC" id="3.5.1.44" evidence="3"/>
<dbReference type="InterPro" id="IPR005659">
    <property type="entry name" value="Chemorcpt_Glu_NH3ase_CheD"/>
</dbReference>
<comment type="similarity">
    <text evidence="3">Belongs to the CheD family.</text>
</comment>
<evidence type="ECO:0000256" key="3">
    <source>
        <dbReference type="HAMAP-Rule" id="MF_01440"/>
    </source>
</evidence>
<dbReference type="InterPro" id="IPR011324">
    <property type="entry name" value="Cytotoxic_necrot_fac-like_cat"/>
</dbReference>
<keyword evidence="5" id="KW-1185">Reference proteome</keyword>
<dbReference type="Proteomes" id="UP000001661">
    <property type="component" value="Chromosome"/>
</dbReference>
<dbReference type="HAMAP" id="MF_01440">
    <property type="entry name" value="CheD"/>
    <property type="match status" value="1"/>
</dbReference>
<evidence type="ECO:0000256" key="1">
    <source>
        <dbReference type="ARBA" id="ARBA00022500"/>
    </source>
</evidence>
<dbReference type="AlphaFoldDB" id="D9QRI4"/>
<accession>D9QRI4</accession>
<dbReference type="Gene3D" id="3.30.1330.200">
    <property type="match status" value="1"/>
</dbReference>
<name>D9QRI4_ACEAZ</name>
<dbReference type="STRING" id="574087.Acear_1619"/>
<dbReference type="GO" id="GO:0050568">
    <property type="term" value="F:protein-glutamine glutaminase activity"/>
    <property type="evidence" value="ECO:0007669"/>
    <property type="project" value="UniProtKB-UniRule"/>
</dbReference>
<sequence>MSKIRVKMADLNVGKKNDVLITSGLGSCVGVALYDSHSQIGGLAHIMLPEVPDNRENNNPAKYADTAVELLLEEMKKIGANTRRLKAKIAGGAQMFDFDNSDSNMKIGTRNVKAVKRILREENIRILGSDVGRDYGRTMEFYTEDGRTLIKTVKGEDQVL</sequence>
<dbReference type="EMBL" id="CP002105">
    <property type="protein sequence ID" value="ADL13125.1"/>
    <property type="molecule type" value="Genomic_DNA"/>
</dbReference>